<evidence type="ECO:0000313" key="2">
    <source>
        <dbReference type="Proteomes" id="UP000499080"/>
    </source>
</evidence>
<keyword evidence="2" id="KW-1185">Reference proteome</keyword>
<evidence type="ECO:0000313" key="1">
    <source>
        <dbReference type="EMBL" id="GBM72425.1"/>
    </source>
</evidence>
<name>A0A4Y2I4B7_ARAVE</name>
<dbReference type="Proteomes" id="UP000499080">
    <property type="component" value="Unassembled WGS sequence"/>
</dbReference>
<organism evidence="1 2">
    <name type="scientific">Araneus ventricosus</name>
    <name type="common">Orbweaver spider</name>
    <name type="synonym">Epeira ventricosa</name>
    <dbReference type="NCBI Taxonomy" id="182803"/>
    <lineage>
        <taxon>Eukaryota</taxon>
        <taxon>Metazoa</taxon>
        <taxon>Ecdysozoa</taxon>
        <taxon>Arthropoda</taxon>
        <taxon>Chelicerata</taxon>
        <taxon>Arachnida</taxon>
        <taxon>Araneae</taxon>
        <taxon>Araneomorphae</taxon>
        <taxon>Entelegynae</taxon>
        <taxon>Araneoidea</taxon>
        <taxon>Araneidae</taxon>
        <taxon>Araneus</taxon>
    </lineage>
</organism>
<comment type="caution">
    <text evidence="1">The sequence shown here is derived from an EMBL/GenBank/DDBJ whole genome shotgun (WGS) entry which is preliminary data.</text>
</comment>
<sequence length="13" mass="1655">MLKEARWHQDLLD</sequence>
<dbReference type="EMBL" id="BGPR01105234">
    <property type="protein sequence ID" value="GBM72425.1"/>
    <property type="molecule type" value="Genomic_DNA"/>
</dbReference>
<proteinExistence type="predicted"/>
<feature type="non-terminal residue" evidence="1">
    <location>
        <position position="13"/>
    </location>
</feature>
<protein>
    <submittedName>
        <fullName evidence="1">Uncharacterized protein</fullName>
    </submittedName>
</protein>
<gene>
    <name evidence="1" type="ORF">AVEN_69383_1</name>
</gene>
<accession>A0A4Y2I4B7</accession>
<reference evidence="1 2" key="1">
    <citation type="journal article" date="2019" name="Sci. Rep.">
        <title>Orb-weaving spider Araneus ventricosus genome elucidates the spidroin gene catalogue.</title>
        <authorList>
            <person name="Kono N."/>
            <person name="Nakamura H."/>
            <person name="Ohtoshi R."/>
            <person name="Moran D.A.P."/>
            <person name="Shinohara A."/>
            <person name="Yoshida Y."/>
            <person name="Fujiwara M."/>
            <person name="Mori M."/>
            <person name="Tomita M."/>
            <person name="Arakawa K."/>
        </authorList>
    </citation>
    <scope>NUCLEOTIDE SEQUENCE [LARGE SCALE GENOMIC DNA]</scope>
</reference>